<evidence type="ECO:0000313" key="7">
    <source>
        <dbReference type="Proteomes" id="UP001597135"/>
    </source>
</evidence>
<dbReference type="InterPro" id="IPR050739">
    <property type="entry name" value="MFP"/>
</dbReference>
<evidence type="ECO:0000259" key="5">
    <source>
        <dbReference type="Pfam" id="PF26002"/>
    </source>
</evidence>
<evidence type="ECO:0000256" key="3">
    <source>
        <dbReference type="ARBA" id="ARBA00022989"/>
    </source>
</evidence>
<keyword evidence="7" id="KW-1185">Reference proteome</keyword>
<organism evidence="6 7">
    <name type="scientific">Litorisediminicola beolgyonensis</name>
    <dbReference type="NCBI Taxonomy" id="1173614"/>
    <lineage>
        <taxon>Bacteria</taxon>
        <taxon>Pseudomonadati</taxon>
        <taxon>Pseudomonadota</taxon>
        <taxon>Alphaproteobacteria</taxon>
        <taxon>Rhodobacterales</taxon>
        <taxon>Paracoccaceae</taxon>
        <taxon>Litorisediminicola</taxon>
    </lineage>
</organism>
<comment type="subcellular location">
    <subcellularLocation>
        <location evidence="1">Membrane</location>
        <topology evidence="1">Single-pass membrane protein</topology>
    </subcellularLocation>
</comment>
<dbReference type="InterPro" id="IPR058982">
    <property type="entry name" value="Beta-barrel_AprE"/>
</dbReference>
<feature type="domain" description="AprE-like beta-barrel" evidence="5">
    <location>
        <begin position="279"/>
        <end position="371"/>
    </location>
</feature>
<accession>A0ABW3ZES2</accession>
<dbReference type="PRINTS" id="PR01490">
    <property type="entry name" value="RTXTOXIND"/>
</dbReference>
<keyword evidence="3" id="KW-1133">Transmembrane helix</keyword>
<sequence>MSATLTDLDRQLGETLKGPSRMTWLVAGAVATFIGWSAVASLDEIVRAEGEIVSSSRPQIIQNLEGGILEELLVREGDIVAEGQILARLHGTRFSSEVGDLGDQITALEIRRLRLEAELAGMSSFDIPASLSDRNPLIAASERALLLARTEDFAARASGARAVLDQAEAERELMEKLFAEEVVALIEVTRARKAHADARLRYEEIVTQSELDRAQAHADTLRELATLRQTLRASEDQLARTVLRAPMPGVVNTISVTTIGGVVRPGEELLQITPIDDALFVEARVRPEDIAHIRSGQEANIKLTAYDYTIFGALPGRVSVVSADTTTDPDDRESRPHYKVLVELEPDALDGRARAISLRPGMQAQAELMTGEKTVLSYLAKPLWKSREALREP</sequence>
<comment type="caution">
    <text evidence="6">The sequence shown here is derived from an EMBL/GenBank/DDBJ whole genome shotgun (WGS) entry which is preliminary data.</text>
</comment>
<keyword evidence="2" id="KW-0812">Transmembrane</keyword>
<reference evidence="7" key="1">
    <citation type="journal article" date="2019" name="Int. J. Syst. Evol. Microbiol.">
        <title>The Global Catalogue of Microorganisms (GCM) 10K type strain sequencing project: providing services to taxonomists for standard genome sequencing and annotation.</title>
        <authorList>
            <consortium name="The Broad Institute Genomics Platform"/>
            <consortium name="The Broad Institute Genome Sequencing Center for Infectious Disease"/>
            <person name="Wu L."/>
            <person name="Ma J."/>
        </authorList>
    </citation>
    <scope>NUCLEOTIDE SEQUENCE [LARGE SCALE GENOMIC DNA]</scope>
    <source>
        <strain evidence="7">CCUG 62953</strain>
    </source>
</reference>
<gene>
    <name evidence="6" type="ORF">ACFQ4E_04295</name>
</gene>
<evidence type="ECO:0000313" key="6">
    <source>
        <dbReference type="EMBL" id="MFD1341633.1"/>
    </source>
</evidence>
<dbReference type="Pfam" id="PF26002">
    <property type="entry name" value="Beta-barrel_AprE"/>
    <property type="match status" value="1"/>
</dbReference>
<dbReference type="Proteomes" id="UP001597135">
    <property type="component" value="Unassembled WGS sequence"/>
</dbReference>
<dbReference type="PANTHER" id="PTHR30386:SF26">
    <property type="entry name" value="TRANSPORT PROTEIN COMB"/>
    <property type="match status" value="1"/>
</dbReference>
<dbReference type="RefSeq" id="WP_386801700.1">
    <property type="nucleotide sequence ID" value="NZ_JBHTMU010000005.1"/>
</dbReference>
<evidence type="ECO:0000256" key="1">
    <source>
        <dbReference type="ARBA" id="ARBA00004167"/>
    </source>
</evidence>
<evidence type="ECO:0000256" key="4">
    <source>
        <dbReference type="ARBA" id="ARBA00023136"/>
    </source>
</evidence>
<protein>
    <submittedName>
        <fullName evidence="6">HlyD family efflux transporter periplasmic adaptor subunit</fullName>
    </submittedName>
</protein>
<dbReference type="EMBL" id="JBHTMU010000005">
    <property type="protein sequence ID" value="MFD1341633.1"/>
    <property type="molecule type" value="Genomic_DNA"/>
</dbReference>
<evidence type="ECO:0000256" key="2">
    <source>
        <dbReference type="ARBA" id="ARBA00022692"/>
    </source>
</evidence>
<proteinExistence type="predicted"/>
<dbReference type="PANTHER" id="PTHR30386">
    <property type="entry name" value="MEMBRANE FUSION SUBUNIT OF EMRAB-TOLC MULTIDRUG EFFLUX PUMP"/>
    <property type="match status" value="1"/>
</dbReference>
<name>A0ABW3ZES2_9RHOB</name>
<dbReference type="Gene3D" id="2.40.30.170">
    <property type="match status" value="1"/>
</dbReference>
<keyword evidence="4" id="KW-0472">Membrane</keyword>